<keyword evidence="4" id="KW-1185">Reference proteome</keyword>
<accession>A0A4Y7SLX2</accession>
<evidence type="ECO:0000313" key="3">
    <source>
        <dbReference type="EMBL" id="TEB22721.1"/>
    </source>
</evidence>
<dbReference type="OrthoDB" id="10258156at2759"/>
<evidence type="ECO:0000256" key="1">
    <source>
        <dbReference type="SAM" id="MobiDB-lite"/>
    </source>
</evidence>
<dbReference type="PANTHER" id="PTHR12496:SF0">
    <property type="entry name" value="METHYLTRANSFERASE DOMAIN-CONTAINING PROTEIN"/>
    <property type="match status" value="1"/>
</dbReference>
<feature type="domain" description="Methyltransferase" evidence="2">
    <location>
        <begin position="43"/>
        <end position="218"/>
    </location>
</feature>
<dbReference type="SUPFAM" id="SSF53335">
    <property type="entry name" value="S-adenosyl-L-methionine-dependent methyltransferases"/>
    <property type="match status" value="1"/>
</dbReference>
<dbReference type="InterPro" id="IPR052220">
    <property type="entry name" value="METTL25"/>
</dbReference>
<protein>
    <recommendedName>
        <fullName evidence="2">Methyltransferase domain-containing protein</fullName>
    </recommendedName>
</protein>
<dbReference type="EMBL" id="QPFP01000086">
    <property type="protein sequence ID" value="TEB22721.1"/>
    <property type="molecule type" value="Genomic_DNA"/>
</dbReference>
<evidence type="ECO:0000259" key="2">
    <source>
        <dbReference type="Pfam" id="PF13679"/>
    </source>
</evidence>
<dbReference type="Gene3D" id="3.40.50.150">
    <property type="entry name" value="Vaccinia Virus protein VP39"/>
    <property type="match status" value="1"/>
</dbReference>
<dbReference type="Proteomes" id="UP000298030">
    <property type="component" value="Unassembled WGS sequence"/>
</dbReference>
<sequence>MTFQNLSKNSSTASESWNFRERLSICQRVAWLICQTKKGMSPKKYHEVQRLVTYVKTLFDGIRAKSPDPSEALERLHIVDVGAGQGYLTRALAASFPRARLLALDADHSQTEGAERFGNPSKTHRSDPQATELNSRIDHRTVLITPESLLRVVDDWVFVAQTANQPPIPVLFVALHACGSLTPDMLRAFLSRIGDSEPMRRTWRPLSIVAVGCCYNLMFPGDYPLSSTLRPYPPVTQNPLPSAAYHLAAQIPMTWLEKDGDTAVWKLQSAVRMAIRKITWRALLQFALGSTEEAVQPDGSTAEGRKGGRSANVPVKWWTLPPRGSESGSASTPPLPSVSELSKATSPPAFDRLIKAKEATSPTERTQGEGVTDTGKRLGKLPSSAYMRGWTHFLELAGERLGVRWATEDLQSLRDAQFEKRVEVLHTLRCFLGSVVETAILMDRLQWVREALGHHGKRGECGSRENQHDWSVELVNLFDQDLGSGRNVGLVIAPVVPVYRLPHRFWYVKAQAVEHRCPLNDRDNPESRCLL</sequence>
<dbReference type="STRING" id="71717.A0A4Y7SLX2"/>
<dbReference type="Pfam" id="PF13679">
    <property type="entry name" value="Methyltransf_32"/>
    <property type="match status" value="1"/>
</dbReference>
<dbReference type="InterPro" id="IPR029063">
    <property type="entry name" value="SAM-dependent_MTases_sf"/>
</dbReference>
<feature type="region of interest" description="Disordered" evidence="1">
    <location>
        <begin position="356"/>
        <end position="378"/>
    </location>
</feature>
<dbReference type="AlphaFoldDB" id="A0A4Y7SLX2"/>
<feature type="region of interest" description="Disordered" evidence="1">
    <location>
        <begin position="293"/>
        <end position="344"/>
    </location>
</feature>
<proteinExistence type="predicted"/>
<dbReference type="InterPro" id="IPR025714">
    <property type="entry name" value="Methyltranfer_dom"/>
</dbReference>
<evidence type="ECO:0000313" key="4">
    <source>
        <dbReference type="Proteomes" id="UP000298030"/>
    </source>
</evidence>
<reference evidence="3 4" key="1">
    <citation type="journal article" date="2019" name="Nat. Ecol. Evol.">
        <title>Megaphylogeny resolves global patterns of mushroom evolution.</title>
        <authorList>
            <person name="Varga T."/>
            <person name="Krizsan K."/>
            <person name="Foldi C."/>
            <person name="Dima B."/>
            <person name="Sanchez-Garcia M."/>
            <person name="Sanchez-Ramirez S."/>
            <person name="Szollosi G.J."/>
            <person name="Szarkandi J.G."/>
            <person name="Papp V."/>
            <person name="Albert L."/>
            <person name="Andreopoulos W."/>
            <person name="Angelini C."/>
            <person name="Antonin V."/>
            <person name="Barry K.W."/>
            <person name="Bougher N.L."/>
            <person name="Buchanan P."/>
            <person name="Buyck B."/>
            <person name="Bense V."/>
            <person name="Catcheside P."/>
            <person name="Chovatia M."/>
            <person name="Cooper J."/>
            <person name="Damon W."/>
            <person name="Desjardin D."/>
            <person name="Finy P."/>
            <person name="Geml J."/>
            <person name="Haridas S."/>
            <person name="Hughes K."/>
            <person name="Justo A."/>
            <person name="Karasinski D."/>
            <person name="Kautmanova I."/>
            <person name="Kiss B."/>
            <person name="Kocsube S."/>
            <person name="Kotiranta H."/>
            <person name="LaButti K.M."/>
            <person name="Lechner B.E."/>
            <person name="Liimatainen K."/>
            <person name="Lipzen A."/>
            <person name="Lukacs Z."/>
            <person name="Mihaltcheva S."/>
            <person name="Morgado L.N."/>
            <person name="Niskanen T."/>
            <person name="Noordeloos M.E."/>
            <person name="Ohm R.A."/>
            <person name="Ortiz-Santana B."/>
            <person name="Ovrebo C."/>
            <person name="Racz N."/>
            <person name="Riley R."/>
            <person name="Savchenko A."/>
            <person name="Shiryaev A."/>
            <person name="Soop K."/>
            <person name="Spirin V."/>
            <person name="Szebenyi C."/>
            <person name="Tomsovsky M."/>
            <person name="Tulloss R.E."/>
            <person name="Uehling J."/>
            <person name="Grigoriev I.V."/>
            <person name="Vagvolgyi C."/>
            <person name="Papp T."/>
            <person name="Martin F.M."/>
            <person name="Miettinen O."/>
            <person name="Hibbett D.S."/>
            <person name="Nagy L.G."/>
        </authorList>
    </citation>
    <scope>NUCLEOTIDE SEQUENCE [LARGE SCALE GENOMIC DNA]</scope>
    <source>
        <strain evidence="3 4">FP101781</strain>
    </source>
</reference>
<gene>
    <name evidence="3" type="ORF">FA13DRAFT_1467319</name>
</gene>
<organism evidence="3 4">
    <name type="scientific">Coprinellus micaceus</name>
    <name type="common">Glistening ink-cap mushroom</name>
    <name type="synonym">Coprinus micaceus</name>
    <dbReference type="NCBI Taxonomy" id="71717"/>
    <lineage>
        <taxon>Eukaryota</taxon>
        <taxon>Fungi</taxon>
        <taxon>Dikarya</taxon>
        <taxon>Basidiomycota</taxon>
        <taxon>Agaricomycotina</taxon>
        <taxon>Agaricomycetes</taxon>
        <taxon>Agaricomycetidae</taxon>
        <taxon>Agaricales</taxon>
        <taxon>Agaricineae</taxon>
        <taxon>Psathyrellaceae</taxon>
        <taxon>Coprinellus</taxon>
    </lineage>
</organism>
<comment type="caution">
    <text evidence="3">The sequence shown here is derived from an EMBL/GenBank/DDBJ whole genome shotgun (WGS) entry which is preliminary data.</text>
</comment>
<feature type="region of interest" description="Disordered" evidence="1">
    <location>
        <begin position="110"/>
        <end position="132"/>
    </location>
</feature>
<name>A0A4Y7SLX2_COPMI</name>
<dbReference type="PANTHER" id="PTHR12496">
    <property type="entry name" value="CGI-41 METHYLTRANSFERASE"/>
    <property type="match status" value="1"/>
</dbReference>